<dbReference type="Gene3D" id="3.60.130.30">
    <property type="match status" value="1"/>
</dbReference>
<gene>
    <name evidence="1" type="ORF">C8F04DRAFT_1274227</name>
</gene>
<accession>A0AAD6WNG7</accession>
<proteinExistence type="predicted"/>
<dbReference type="EMBL" id="JARJCM010000243">
    <property type="protein sequence ID" value="KAJ7021068.1"/>
    <property type="molecule type" value="Genomic_DNA"/>
</dbReference>
<protein>
    <submittedName>
        <fullName evidence="1">Uncharacterized protein</fullName>
    </submittedName>
</protein>
<reference evidence="1" key="1">
    <citation type="submission" date="2023-03" db="EMBL/GenBank/DDBJ databases">
        <title>Massive genome expansion in bonnet fungi (Mycena s.s.) driven by repeated elements and novel gene families across ecological guilds.</title>
        <authorList>
            <consortium name="Lawrence Berkeley National Laboratory"/>
            <person name="Harder C.B."/>
            <person name="Miyauchi S."/>
            <person name="Viragh M."/>
            <person name="Kuo A."/>
            <person name="Thoen E."/>
            <person name="Andreopoulos B."/>
            <person name="Lu D."/>
            <person name="Skrede I."/>
            <person name="Drula E."/>
            <person name="Henrissat B."/>
            <person name="Morin E."/>
            <person name="Kohler A."/>
            <person name="Barry K."/>
            <person name="LaButti K."/>
            <person name="Morin E."/>
            <person name="Salamov A."/>
            <person name="Lipzen A."/>
            <person name="Mereny Z."/>
            <person name="Hegedus B."/>
            <person name="Baldrian P."/>
            <person name="Stursova M."/>
            <person name="Weitz H."/>
            <person name="Taylor A."/>
            <person name="Grigoriev I.V."/>
            <person name="Nagy L.G."/>
            <person name="Martin F."/>
            <person name="Kauserud H."/>
        </authorList>
    </citation>
    <scope>NUCLEOTIDE SEQUENCE</scope>
    <source>
        <strain evidence="1">CBHHK200</strain>
    </source>
</reference>
<name>A0AAD6WNG7_9AGAR</name>
<dbReference type="AlphaFoldDB" id="A0AAD6WNG7"/>
<comment type="caution">
    <text evidence="1">The sequence shown here is derived from an EMBL/GenBank/DDBJ whole genome shotgun (WGS) entry which is preliminary data.</text>
</comment>
<evidence type="ECO:0000313" key="1">
    <source>
        <dbReference type="EMBL" id="KAJ7021068.1"/>
    </source>
</evidence>
<evidence type="ECO:0000313" key="2">
    <source>
        <dbReference type="Proteomes" id="UP001218188"/>
    </source>
</evidence>
<sequence length="250" mass="27502">MAYINTPKHDQTIMRHGPLADDGTSFHHFPIAPDVKWTPKPAEAGLQNTQASDPGWVYSDKPGIGCEPSGVWHFIEGREQIGHRGQGLYMAKDMCHNSSSTIAVGAMYKAMQNLKSNVEAMVKVVFPTNYQAMKGIWSAVVFKKPVLPHWDDTDFGASVSFGAGNFTGGYLYIPQFELVFEYRPGALAAFYADCIIHSVGDWKAVCMEKDDEITPGRIGTVFYIPQSSAEALGSKEPGWGLKTNYGRFPA</sequence>
<dbReference type="Proteomes" id="UP001218188">
    <property type="component" value="Unassembled WGS sequence"/>
</dbReference>
<organism evidence="1 2">
    <name type="scientific">Mycena alexandri</name>
    <dbReference type="NCBI Taxonomy" id="1745969"/>
    <lineage>
        <taxon>Eukaryota</taxon>
        <taxon>Fungi</taxon>
        <taxon>Dikarya</taxon>
        <taxon>Basidiomycota</taxon>
        <taxon>Agaricomycotina</taxon>
        <taxon>Agaricomycetes</taxon>
        <taxon>Agaricomycetidae</taxon>
        <taxon>Agaricales</taxon>
        <taxon>Marasmiineae</taxon>
        <taxon>Mycenaceae</taxon>
        <taxon>Mycena</taxon>
    </lineage>
</organism>
<keyword evidence="2" id="KW-1185">Reference proteome</keyword>